<evidence type="ECO:0000313" key="1">
    <source>
        <dbReference type="EMBL" id="MBW83370.1"/>
    </source>
</evidence>
<sequence length="23" mass="2527">MNCARPESITAHGYGVITFSKIM</sequence>
<organism evidence="1">
    <name type="scientific">Rhizophora mucronata</name>
    <name type="common">Asiatic mangrove</name>
    <dbReference type="NCBI Taxonomy" id="61149"/>
    <lineage>
        <taxon>Eukaryota</taxon>
        <taxon>Viridiplantae</taxon>
        <taxon>Streptophyta</taxon>
        <taxon>Embryophyta</taxon>
        <taxon>Tracheophyta</taxon>
        <taxon>Spermatophyta</taxon>
        <taxon>Magnoliopsida</taxon>
        <taxon>eudicotyledons</taxon>
        <taxon>Gunneridae</taxon>
        <taxon>Pentapetalae</taxon>
        <taxon>rosids</taxon>
        <taxon>fabids</taxon>
        <taxon>Malpighiales</taxon>
        <taxon>Rhizophoraceae</taxon>
        <taxon>Rhizophora</taxon>
    </lineage>
</organism>
<name>A0A2P2IQ89_RHIMU</name>
<reference evidence="1" key="1">
    <citation type="submission" date="2018-02" db="EMBL/GenBank/DDBJ databases">
        <title>Rhizophora mucronata_Transcriptome.</title>
        <authorList>
            <person name="Meera S.P."/>
            <person name="Sreeshan A."/>
            <person name="Augustine A."/>
        </authorList>
    </citation>
    <scope>NUCLEOTIDE SEQUENCE</scope>
    <source>
        <tissue evidence="1">Leaf</tissue>
    </source>
</reference>
<dbReference type="AlphaFoldDB" id="A0A2P2IQ89"/>
<proteinExistence type="predicted"/>
<accession>A0A2P2IQ89</accession>
<protein>
    <submittedName>
        <fullName evidence="1">Uncharacterized protein</fullName>
    </submittedName>
</protein>
<dbReference type="EMBL" id="GGEC01002887">
    <property type="protein sequence ID" value="MBW83370.1"/>
    <property type="molecule type" value="Transcribed_RNA"/>
</dbReference>